<dbReference type="EC" id="2.7.13.3" evidence="2"/>
<protein>
    <recommendedName>
        <fullName evidence="2">histidine kinase</fullName>
        <ecNumber evidence="2">2.7.13.3</ecNumber>
    </recommendedName>
</protein>
<dbReference type="PANTHER" id="PTHR43395:SF10">
    <property type="entry name" value="CHEMOTAXIS PROTEIN CHEA"/>
    <property type="match status" value="1"/>
</dbReference>
<dbReference type="InterPro" id="IPR005467">
    <property type="entry name" value="His_kinase_dom"/>
</dbReference>
<evidence type="ECO:0000256" key="3">
    <source>
        <dbReference type="ARBA" id="ARBA00022553"/>
    </source>
</evidence>
<keyword evidence="4" id="KW-0808">Transferase</keyword>
<organism evidence="8">
    <name type="scientific">Candidatus Syntropharchaeum butanivorans</name>
    <dbReference type="NCBI Taxonomy" id="1839936"/>
    <lineage>
        <taxon>Archaea</taxon>
        <taxon>Methanobacteriati</taxon>
        <taxon>Methanobacteriota</taxon>
        <taxon>Stenosarchaea group</taxon>
        <taxon>Methanomicrobia</taxon>
        <taxon>Methanosarcinales</taxon>
        <taxon>ANME-2 cluster</taxon>
        <taxon>Candidatus Syntropharchaeum</taxon>
    </lineage>
</organism>
<dbReference type="FunFam" id="3.30.565.10:FF:000016">
    <property type="entry name" value="Chemotaxis protein CheA, putative"/>
    <property type="match status" value="1"/>
</dbReference>
<evidence type="ECO:0000256" key="5">
    <source>
        <dbReference type="ARBA" id="ARBA00022777"/>
    </source>
</evidence>
<evidence type="ECO:0000256" key="2">
    <source>
        <dbReference type="ARBA" id="ARBA00012438"/>
    </source>
</evidence>
<feature type="non-terminal residue" evidence="8">
    <location>
        <position position="1"/>
    </location>
</feature>
<evidence type="ECO:0000256" key="4">
    <source>
        <dbReference type="ARBA" id="ARBA00022679"/>
    </source>
</evidence>
<dbReference type="Pfam" id="PF02518">
    <property type="entry name" value="HATPase_c"/>
    <property type="match status" value="1"/>
</dbReference>
<name>A0A7C0X0S2_9EURY</name>
<dbReference type="PANTHER" id="PTHR43395">
    <property type="entry name" value="SENSOR HISTIDINE KINASE CHEA"/>
    <property type="match status" value="1"/>
</dbReference>
<dbReference type="PROSITE" id="PS50109">
    <property type="entry name" value="HIS_KIN"/>
    <property type="match status" value="1"/>
</dbReference>
<dbReference type="CDD" id="cd00731">
    <property type="entry name" value="CheA_reg"/>
    <property type="match status" value="1"/>
</dbReference>
<reference evidence="8" key="1">
    <citation type="journal article" date="2020" name="mSystems">
        <title>Genome- and Community-Level Interaction Insights into Carbon Utilization and Element Cycling Functions of Hydrothermarchaeota in Hydrothermal Sediment.</title>
        <authorList>
            <person name="Zhou Z."/>
            <person name="Liu Y."/>
            <person name="Xu W."/>
            <person name="Pan J."/>
            <person name="Luo Z.H."/>
            <person name="Li M."/>
        </authorList>
    </citation>
    <scope>NUCLEOTIDE SEQUENCE [LARGE SCALE GENOMIC DNA]</scope>
    <source>
        <strain evidence="8">HyVt-185</strain>
    </source>
</reference>
<dbReference type="PRINTS" id="PR00344">
    <property type="entry name" value="BCTRLSENSOR"/>
</dbReference>
<dbReference type="InterPro" id="IPR002545">
    <property type="entry name" value="CheW-lke_dom"/>
</dbReference>
<evidence type="ECO:0000259" key="6">
    <source>
        <dbReference type="PROSITE" id="PS50109"/>
    </source>
</evidence>
<dbReference type="Gene3D" id="2.30.30.40">
    <property type="entry name" value="SH3 Domains"/>
    <property type="match status" value="1"/>
</dbReference>
<dbReference type="InterPro" id="IPR036061">
    <property type="entry name" value="CheW-like_dom_sf"/>
</dbReference>
<keyword evidence="3" id="KW-0597">Phosphoprotein</keyword>
<dbReference type="InterPro" id="IPR051315">
    <property type="entry name" value="Bact_Chemotaxis_CheA"/>
</dbReference>
<dbReference type="EMBL" id="DQZR01000085">
    <property type="protein sequence ID" value="HDM36025.1"/>
    <property type="molecule type" value="Genomic_DNA"/>
</dbReference>
<dbReference type="InterPro" id="IPR036890">
    <property type="entry name" value="HATPase_C_sf"/>
</dbReference>
<dbReference type="Pfam" id="PF01584">
    <property type="entry name" value="CheW"/>
    <property type="match status" value="1"/>
</dbReference>
<dbReference type="SMART" id="SM00387">
    <property type="entry name" value="HATPase_c"/>
    <property type="match status" value="1"/>
</dbReference>
<comment type="caution">
    <text evidence="8">The sequence shown here is derived from an EMBL/GenBank/DDBJ whole genome shotgun (WGS) entry which is preliminary data.</text>
</comment>
<dbReference type="InterPro" id="IPR004358">
    <property type="entry name" value="Sig_transdc_His_kin-like_C"/>
</dbReference>
<evidence type="ECO:0000259" key="7">
    <source>
        <dbReference type="PROSITE" id="PS50851"/>
    </source>
</evidence>
<dbReference type="GO" id="GO:0007165">
    <property type="term" value="P:signal transduction"/>
    <property type="evidence" value="ECO:0007669"/>
    <property type="project" value="InterPro"/>
</dbReference>
<evidence type="ECO:0000256" key="1">
    <source>
        <dbReference type="ARBA" id="ARBA00000085"/>
    </source>
</evidence>
<dbReference type="SUPFAM" id="SSF50341">
    <property type="entry name" value="CheW-like"/>
    <property type="match status" value="1"/>
</dbReference>
<dbReference type="FunFam" id="2.30.30.40:FF:000048">
    <property type="entry name" value="Chemotaxis protein CheA, putative"/>
    <property type="match status" value="1"/>
</dbReference>
<dbReference type="SUPFAM" id="SSF55874">
    <property type="entry name" value="ATPase domain of HSP90 chaperone/DNA topoisomerase II/histidine kinase"/>
    <property type="match status" value="1"/>
</dbReference>
<dbReference type="SMART" id="SM00260">
    <property type="entry name" value="CheW"/>
    <property type="match status" value="1"/>
</dbReference>
<feature type="domain" description="CheW-like" evidence="7">
    <location>
        <begin position="124"/>
        <end position="251"/>
    </location>
</feature>
<dbReference type="GO" id="GO:0004673">
    <property type="term" value="F:protein histidine kinase activity"/>
    <property type="evidence" value="ECO:0007669"/>
    <property type="project" value="UniProtKB-EC"/>
</dbReference>
<evidence type="ECO:0000313" key="8">
    <source>
        <dbReference type="EMBL" id="HDM36025.1"/>
    </source>
</evidence>
<gene>
    <name evidence="8" type="ORF">ENG09_02040</name>
</gene>
<dbReference type="PROSITE" id="PS50851">
    <property type="entry name" value="CHEW"/>
    <property type="match status" value="1"/>
</dbReference>
<dbReference type="Gene3D" id="3.30.565.10">
    <property type="entry name" value="Histidine kinase-like ATPase, C-terminal domain"/>
    <property type="match status" value="1"/>
</dbReference>
<sequence length="251" mass="26697">VRTSAGKNPEGTVRLVASREKSQVLIEVIDDGAGIDPAKIRESAVRKGLITREEADKLTDEEAQALIFMPGFSTAENVSDISGRGVGMDVVKTKIESLGGSIALESRVGEGTKIAMKLPLTMAIVQAMLVEVADQIFAIPINSVVEVMVVPRKEVHLIGKGEVTTLRGNVLPLIRMHDLMNLPHPESGELTVVVVERSSKHIGLVVDGIIGQQEVVIKTMGDLLKSVKGFAGATILGDGRVILILDIGSLI</sequence>
<dbReference type="GO" id="GO:0006935">
    <property type="term" value="P:chemotaxis"/>
    <property type="evidence" value="ECO:0007669"/>
    <property type="project" value="InterPro"/>
</dbReference>
<dbReference type="AlphaFoldDB" id="A0A7C0X0S2"/>
<proteinExistence type="predicted"/>
<accession>A0A7C0X0S2</accession>
<dbReference type="Proteomes" id="UP000885863">
    <property type="component" value="Unassembled WGS sequence"/>
</dbReference>
<keyword evidence="5" id="KW-0418">Kinase</keyword>
<feature type="domain" description="Histidine kinase" evidence="6">
    <location>
        <begin position="1"/>
        <end position="122"/>
    </location>
</feature>
<comment type="catalytic activity">
    <reaction evidence="1">
        <text>ATP + protein L-histidine = ADP + protein N-phospho-L-histidine.</text>
        <dbReference type="EC" id="2.7.13.3"/>
    </reaction>
</comment>
<dbReference type="InterPro" id="IPR003594">
    <property type="entry name" value="HATPase_dom"/>
</dbReference>